<protein>
    <submittedName>
        <fullName evidence="4">Uncharacterized protein</fullName>
    </submittedName>
</protein>
<feature type="region of interest" description="Disordered" evidence="2">
    <location>
        <begin position="1445"/>
        <end position="1581"/>
    </location>
</feature>
<evidence type="ECO:0000313" key="4">
    <source>
        <dbReference type="EMBL" id="EGA96097.1"/>
    </source>
</evidence>
<dbReference type="RefSeq" id="WP_003497034.1">
    <property type="nucleotide sequence ID" value="NZ_GL834305.1"/>
</dbReference>
<dbReference type="NCBIfam" id="TIGR02543">
    <property type="entry name" value="List_Bact_rpt"/>
    <property type="match status" value="3"/>
</dbReference>
<dbReference type="Gene3D" id="2.10.270.10">
    <property type="entry name" value="Cholin Binding"/>
    <property type="match status" value="1"/>
</dbReference>
<feature type="compositionally biased region" description="Gly residues" evidence="2">
    <location>
        <begin position="1789"/>
        <end position="1799"/>
    </location>
</feature>
<comment type="caution">
    <text evidence="4">The sequence shown here is derived from an EMBL/GenBank/DDBJ whole genome shotgun (WGS) entry which is preliminary data.</text>
</comment>
<dbReference type="InterPro" id="IPR042229">
    <property type="entry name" value="Listeria/Bacterioides_rpt_sf"/>
</dbReference>
<accession>E7GGH5</accession>
<comment type="subcellular location">
    <subcellularLocation>
        <location evidence="1">Cell envelope</location>
    </subcellularLocation>
</comment>
<evidence type="ECO:0000256" key="2">
    <source>
        <dbReference type="SAM" id="MobiDB-lite"/>
    </source>
</evidence>
<dbReference type="GO" id="GO:0030313">
    <property type="term" value="C:cell envelope"/>
    <property type="evidence" value="ECO:0007669"/>
    <property type="project" value="UniProtKB-SubCell"/>
</dbReference>
<feature type="region of interest" description="Disordered" evidence="2">
    <location>
        <begin position="48"/>
        <end position="71"/>
    </location>
</feature>
<keyword evidence="5" id="KW-1185">Reference proteome</keyword>
<dbReference type="Gene3D" id="2.60.40.4270">
    <property type="entry name" value="Listeria-Bacteroides repeat domain"/>
    <property type="match status" value="11"/>
</dbReference>
<feature type="region of interest" description="Disordered" evidence="2">
    <location>
        <begin position="1610"/>
        <end position="1808"/>
    </location>
</feature>
<reference evidence="4 5" key="1">
    <citation type="submission" date="2010-12" db="EMBL/GenBank/DDBJ databases">
        <title>The Genome Sequence of Clostridium symbiosum strain WAL-14163.</title>
        <authorList>
            <person name="Earl A."/>
            <person name="Ward D."/>
            <person name="Feldgarden M."/>
            <person name="Gevers D."/>
            <person name="Finegold S.M."/>
            <person name="Summanen P.H."/>
            <person name="Molitoris D.R."/>
            <person name="Vaisanen M.L."/>
            <person name="Daigneault M."/>
            <person name="Young S.K."/>
            <person name="Zeng Q."/>
            <person name="Gargeya S."/>
            <person name="Fitzgerald M."/>
            <person name="Haas B."/>
            <person name="Abouelleil A."/>
            <person name="Alvarado L."/>
            <person name="Arachchi H.M."/>
            <person name="Berlin A."/>
            <person name="Brown A."/>
            <person name="Chapman S.B."/>
            <person name="Chen Z."/>
            <person name="Dunbar C."/>
            <person name="Freedman E."/>
            <person name="Gearin G."/>
            <person name="Gellesch M."/>
            <person name="Goldberg J."/>
            <person name="Griggs A."/>
            <person name="Gujja S."/>
            <person name="Heilman E."/>
            <person name="Heiman D."/>
            <person name="Howarth C."/>
            <person name="Larson L."/>
            <person name="Lui A."/>
            <person name="MacDonald P.J.P."/>
            <person name="Mehta T."/>
            <person name="Montmayeur A."/>
            <person name="Murphy C."/>
            <person name="Neiman D."/>
            <person name="Pearson M."/>
            <person name="Priest M."/>
            <person name="Roberts A."/>
            <person name="Saif S."/>
            <person name="Shea T."/>
            <person name="Shenoy N."/>
            <person name="Sisk P."/>
            <person name="Stolte C."/>
            <person name="Sykes S."/>
            <person name="White J."/>
            <person name="Yandava C."/>
            <person name="Nusbaum C."/>
            <person name="Birren B."/>
        </authorList>
    </citation>
    <scope>NUCLEOTIDE SEQUENCE [LARGE SCALE GENOMIC DNA]</scope>
    <source>
        <strain evidence="4 5">WAL-14163</strain>
    </source>
</reference>
<dbReference type="HOGENOM" id="CLU_234805_0_0_9"/>
<dbReference type="eggNOG" id="COG3209">
    <property type="taxonomic scope" value="Bacteria"/>
</dbReference>
<keyword evidence="3" id="KW-0732">Signal</keyword>
<dbReference type="Proteomes" id="UP000002970">
    <property type="component" value="Unassembled WGS sequence"/>
</dbReference>
<dbReference type="STRING" id="1512.GCA_900049235_00027"/>
<feature type="chain" id="PRO_5039227601" evidence="3">
    <location>
        <begin position="27"/>
        <end position="1949"/>
    </location>
</feature>
<proteinExistence type="predicted"/>
<dbReference type="Pfam" id="PF09479">
    <property type="entry name" value="Flg_new"/>
    <property type="match status" value="13"/>
</dbReference>
<organism evidence="4 5">
    <name type="scientific">Clostridium symbiosum (strain WAL-14163)</name>
    <dbReference type="NCBI Taxonomy" id="742740"/>
    <lineage>
        <taxon>Bacteria</taxon>
        <taxon>Bacillati</taxon>
        <taxon>Bacillota</taxon>
        <taxon>Clostridia</taxon>
        <taxon>Lachnospirales</taxon>
        <taxon>Lachnospiraceae</taxon>
        <taxon>Otoolea</taxon>
    </lineage>
</organism>
<evidence type="ECO:0000256" key="1">
    <source>
        <dbReference type="ARBA" id="ARBA00004196"/>
    </source>
</evidence>
<evidence type="ECO:0000256" key="3">
    <source>
        <dbReference type="SAM" id="SignalP"/>
    </source>
</evidence>
<dbReference type="InterPro" id="IPR013378">
    <property type="entry name" value="InlB-like_B-rpt"/>
</dbReference>
<dbReference type="EMBL" id="ADLQ01000001">
    <property type="protein sequence ID" value="EGA96097.1"/>
    <property type="molecule type" value="Genomic_DNA"/>
</dbReference>
<sequence>MEFRKYKRKIAAMIIGCLLLTNQTNAYGNFIFIDEDIGCERSVASASEATGSEATESEADEKFEQATSSEAESSFVVTVPAQEDIPDYYTELSGENVYWCFLDREGEFQYRIYGMQKNEQKEGFIICSKTGEIKYPITFVSTDKEDLTLAAYRYKSVEPGMDAWNGLSFHLFEDIETIQQMDKEFDESMGMNGDGTNYGVWMLSKDLNNWNEPVQYYMYGHVINSNEPDLLEDKWYQCNEQGDVYDSLYINPNVKYDSSNTVTGYWSGNNFIIEGHKYIELGNSSDPYMDGFAISANGARTRRVDAYLCSFTTDHDGYDGEYMSGDSGGTLYITPGIKKSNGMWEAAGPREPIADSYSWTVNEEYSSSKRWAGTVKLVLYNLRSTENVAVEKVCLTYGYTTKRAEGSGSTSDEYDVSSQAETNGKATVSFNGNGAANPSSRTVYKNSAIGTLPILSRTGYTFKGWYTAASGGSQVSESTIVTGNVTYYAQWTPINYTVTFSGNGGSTSQSSRTVGYGSGVGTLPSATRTGYNLVGWYTASSGGSQISANTTITGNVTYYAQWSPITYTIRFNANGGSGSMKDLAVSYDSSKNLTANSFTRPAYLFQGWSTNADGTGITYTDQQTIKNLTTTHNQVINLYAKWKLNECTITYDTQGGSCATSTKKVICKTDIGSDALPIAERYGYTFKGWSLKQDGPHELLTPNSQMESVAVTVYAQWQANSYPITFDPAGGTLNESLKMAYYDSPLGELPEPTKTGQIFTGWKTSSRTRAVPEIVTPTTVLTEPGLELVASYSLTAYTIHFDPNGGETDAVDIQRDYGQTYGTLPAASRTGYTFKGWFTEREGGIMISASSTTPAYDQTLYAHWMPVTYQVQYNANGGSGTMLTQLILYGSTVELLPNKFSRAYHRFDRWATSEGGGGDTYADGAPVTNLTDRDDIPVILYAQWVRTAALCTFYDWDDTVLGTESYDVGGSVNFPAPSRTGYTFAGWEGIDGAPITGITEPGSYRATYNVNQYSAIFINDDQKNEIKKNYGEPLGTLPVAEKEGHTFIGWNAAEDGTGGVVTEEMVMPAGGMTCYAQFVPNDYTITFNYMGGIGNEDERNVVYNEPLGKLPEPTKTGAVFKGWNTSEDATGSMVTELTVMSAGNLQLFAVWEIQYLTCRFLDDEGQEIERLSVPYGQAVTPQIPIKKGYVFKTWDKELDNIIENTTFVATFRPAEYTISFSVNQDLYPDAVGSMESVPAVYDQIRKLPANEITYNHFTFTGWTTSLDGSGKLITDAANVINLTAIDEANVILYAQFERVESPCQYVDWDNNVLGEEVIPYGQDGQLQLEPTRIGYQFTGWSPETTGITSPTVFTAQYSPHHYTVRFVSNGGNGEMENQSFRYDEAVNLHHNEYQKDYYEFIGWNTAEDGTGIAYEDKQSVKNLTTLQNGEVVLFAQWKLLFIEDTNTGTNTRPGPDKVLGTEDDEEYWNGPDGKPGTADDVPVEKGESGEDYINNEDGTNTRPGPDGIFGTADDQNYTNGADGLPGTADDELIEKGESGEDYIDNGNGTNTRPGSDGIFGTADDQNYTNGADGLPGTADDKLIEEGESGEDYIDNGDGTNTRPGPDGIFGTADDQNYTNGADGLPGTADDELIERGESGEDYINNEDGTNTRPGPDGIFGTADDQNYTNGADGLPGTADDELIEKGESGEDYIDNGNGTNTRPGSDGIFGTADDQNYTNGADGLPGTADDKLIEKGESGELYIDNGDGTNTRPGPDGIFGTADDQNYTNGADGLPGTADDTLIRHSGGHSSGGGNGSSGSGSNNTIANGPGITPVSGVWIQSASGWQFQDTSGKQYLNEWAYIYNPYANNNQGKADWFRFDEKGEMKTGWYIDADGHIYYLWPVSDGTRGTMVTGWRWIIGPDDLKRCYYFNEKSDGTKGALLRRGKTPDGYIVNEKGEWVVNGVVQTK</sequence>
<gene>
    <name evidence="4" type="ORF">HMPREF9474_00025</name>
</gene>
<evidence type="ECO:0000313" key="5">
    <source>
        <dbReference type="Proteomes" id="UP000002970"/>
    </source>
</evidence>
<feature type="compositionally biased region" description="Basic and acidic residues" evidence="2">
    <location>
        <begin position="1728"/>
        <end position="1738"/>
    </location>
</feature>
<name>E7GGH5_CLOS6</name>
<feature type="signal peptide" evidence="3">
    <location>
        <begin position="1"/>
        <end position="26"/>
    </location>
</feature>
<dbReference type="SUPFAM" id="SSF69360">
    <property type="entry name" value="Cell wall binding repeat"/>
    <property type="match status" value="1"/>
</dbReference>